<dbReference type="UniPathway" id="UPA00591">
    <property type="reaction ID" value="UER00648"/>
</dbReference>
<dbReference type="GO" id="GO:0032263">
    <property type="term" value="P:GMP salvage"/>
    <property type="evidence" value="ECO:0007669"/>
    <property type="project" value="TreeGrafter"/>
</dbReference>
<dbReference type="STRING" id="70415.A0A5S6QSU2"/>
<name>A0A5S6QSU2_TRIMR</name>
<protein>
    <recommendedName>
        <fullName evidence="5 13">Hypoxanthine phosphoribosyltransferase</fullName>
        <ecNumber evidence="5 13">2.4.2.8</ecNumber>
    </recommendedName>
</protein>
<dbReference type="NCBIfam" id="TIGR01203">
    <property type="entry name" value="HGPRTase"/>
    <property type="match status" value="1"/>
</dbReference>
<keyword evidence="15" id="KW-1185">Reference proteome</keyword>
<dbReference type="WBParaSite" id="TMUE_2000010209.1">
    <property type="protein sequence ID" value="TMUE_2000010209.1"/>
    <property type="gene ID" value="WBGene00302742"/>
</dbReference>
<keyword evidence="12 13" id="KW-0460">Magnesium</keyword>
<evidence type="ECO:0000256" key="12">
    <source>
        <dbReference type="ARBA" id="ARBA00022842"/>
    </source>
</evidence>
<evidence type="ECO:0000256" key="11">
    <source>
        <dbReference type="ARBA" id="ARBA00022741"/>
    </source>
</evidence>
<comment type="cofactor">
    <cofactor evidence="1 13">
        <name>Mg(2+)</name>
        <dbReference type="ChEBI" id="CHEBI:18420"/>
    </cofactor>
</comment>
<dbReference type="InterPro" id="IPR029057">
    <property type="entry name" value="PRTase-like"/>
</dbReference>
<dbReference type="InterPro" id="IPR050408">
    <property type="entry name" value="HGPRT"/>
</dbReference>
<evidence type="ECO:0000256" key="5">
    <source>
        <dbReference type="ARBA" id="ARBA00011895"/>
    </source>
</evidence>
<dbReference type="GO" id="GO:0000287">
    <property type="term" value="F:magnesium ion binding"/>
    <property type="evidence" value="ECO:0007669"/>
    <property type="project" value="TreeGrafter"/>
</dbReference>
<proteinExistence type="inferred from homology"/>
<dbReference type="CDD" id="cd06223">
    <property type="entry name" value="PRTases_typeI"/>
    <property type="match status" value="1"/>
</dbReference>
<dbReference type="GO" id="GO:0046100">
    <property type="term" value="P:hypoxanthine metabolic process"/>
    <property type="evidence" value="ECO:0007669"/>
    <property type="project" value="TreeGrafter"/>
</dbReference>
<evidence type="ECO:0000256" key="7">
    <source>
        <dbReference type="ARBA" id="ARBA00022676"/>
    </source>
</evidence>
<evidence type="ECO:0000256" key="4">
    <source>
        <dbReference type="ARBA" id="ARBA00008391"/>
    </source>
</evidence>
<keyword evidence="11 13" id="KW-0547">Nucleotide-binding</keyword>
<evidence type="ECO:0000313" key="16">
    <source>
        <dbReference type="WBParaSite" id="TMUE_2000010209.1"/>
    </source>
</evidence>
<dbReference type="GO" id="GO:0006166">
    <property type="term" value="P:purine ribonucleoside salvage"/>
    <property type="evidence" value="ECO:0007669"/>
    <property type="project" value="UniProtKB-KW"/>
</dbReference>
<dbReference type="PANTHER" id="PTHR43340">
    <property type="entry name" value="HYPOXANTHINE-GUANINE PHOSPHORIBOSYLTRANSFERASE"/>
    <property type="match status" value="1"/>
</dbReference>
<evidence type="ECO:0000256" key="1">
    <source>
        <dbReference type="ARBA" id="ARBA00001946"/>
    </source>
</evidence>
<dbReference type="Gene3D" id="3.40.50.2020">
    <property type="match status" value="1"/>
</dbReference>
<dbReference type="EC" id="2.4.2.8" evidence="5 13"/>
<dbReference type="InterPro" id="IPR005904">
    <property type="entry name" value="Hxn_phspho_trans"/>
</dbReference>
<feature type="domain" description="Phosphoribosyltransferase" evidence="14">
    <location>
        <begin position="81"/>
        <end position="227"/>
    </location>
</feature>
<comment type="pathway">
    <text evidence="3 13">Purine metabolism; IMP biosynthesis via salvage pathway; IMP from hypoxanthine: step 1/1.</text>
</comment>
<organism evidence="15 16">
    <name type="scientific">Trichuris muris</name>
    <name type="common">Mouse whipworm</name>
    <dbReference type="NCBI Taxonomy" id="70415"/>
    <lineage>
        <taxon>Eukaryota</taxon>
        <taxon>Metazoa</taxon>
        <taxon>Ecdysozoa</taxon>
        <taxon>Nematoda</taxon>
        <taxon>Enoplea</taxon>
        <taxon>Dorylaimia</taxon>
        <taxon>Trichinellida</taxon>
        <taxon>Trichuridae</taxon>
        <taxon>Trichuris</taxon>
    </lineage>
</organism>
<dbReference type="AlphaFoldDB" id="A0A5S6QSU2"/>
<keyword evidence="6 13" id="KW-0963">Cytoplasm</keyword>
<evidence type="ECO:0000256" key="8">
    <source>
        <dbReference type="ARBA" id="ARBA00022679"/>
    </source>
</evidence>
<reference evidence="16" key="1">
    <citation type="submission" date="2019-12" db="UniProtKB">
        <authorList>
            <consortium name="WormBaseParasite"/>
        </authorList>
    </citation>
    <scope>IDENTIFICATION</scope>
</reference>
<evidence type="ECO:0000256" key="10">
    <source>
        <dbReference type="ARBA" id="ARBA00022726"/>
    </source>
</evidence>
<evidence type="ECO:0000256" key="3">
    <source>
        <dbReference type="ARBA" id="ARBA00004669"/>
    </source>
</evidence>
<sequence>MFSQKYLQRLRGSKRYPSDPNVNVSLRYSSRSPFAAAYMESGVVVLSDDFQGYPVHDFVISESFSPYVECVLIKQDEIRRRTDALTRDVQEMYGTHSLGLICILNGAFRFFSLFTESLMKRRQSVGAATFFDFIRVKSYVNSSSSSISVGSSVQPTFTGLHTLIVEDIVDTGRTLEKLYELVSVYKPLSVRTVSLLSKRLSTPAVKTAEFVGFEVPDRFVVGFGFDYNEHFRDLNDVCVLSEEGRRKFNKSDCW</sequence>
<comment type="similarity">
    <text evidence="4 13">Belongs to the purine/pyrimidine phosphoribosyltransferase family.</text>
</comment>
<keyword evidence="8 13" id="KW-0808">Transferase</keyword>
<dbReference type="GO" id="GO:0005829">
    <property type="term" value="C:cytosol"/>
    <property type="evidence" value="ECO:0007669"/>
    <property type="project" value="TreeGrafter"/>
</dbReference>
<keyword evidence="7 13" id="KW-0328">Glycosyltransferase</keyword>
<evidence type="ECO:0000313" key="15">
    <source>
        <dbReference type="Proteomes" id="UP000046395"/>
    </source>
</evidence>
<evidence type="ECO:0000256" key="13">
    <source>
        <dbReference type="RuleBase" id="RU364099"/>
    </source>
</evidence>
<evidence type="ECO:0000256" key="6">
    <source>
        <dbReference type="ARBA" id="ARBA00022490"/>
    </source>
</evidence>
<dbReference type="GO" id="GO:0032264">
    <property type="term" value="P:IMP salvage"/>
    <property type="evidence" value="ECO:0007669"/>
    <property type="project" value="UniProtKB-UniPathway"/>
</dbReference>
<dbReference type="PANTHER" id="PTHR43340:SF1">
    <property type="entry name" value="HYPOXANTHINE PHOSPHORIBOSYLTRANSFERASE"/>
    <property type="match status" value="1"/>
</dbReference>
<dbReference type="SUPFAM" id="SSF53271">
    <property type="entry name" value="PRTase-like"/>
    <property type="match status" value="1"/>
</dbReference>
<dbReference type="InterPro" id="IPR000836">
    <property type="entry name" value="PRTase_dom"/>
</dbReference>
<dbReference type="GO" id="GO:0006178">
    <property type="term" value="P:guanine salvage"/>
    <property type="evidence" value="ECO:0007669"/>
    <property type="project" value="TreeGrafter"/>
</dbReference>
<keyword evidence="9 13" id="KW-0479">Metal-binding</keyword>
<comment type="catalytic activity">
    <reaction evidence="13">
        <text>IMP + diphosphate = hypoxanthine + 5-phospho-alpha-D-ribose 1-diphosphate</text>
        <dbReference type="Rhea" id="RHEA:17973"/>
        <dbReference type="ChEBI" id="CHEBI:17368"/>
        <dbReference type="ChEBI" id="CHEBI:33019"/>
        <dbReference type="ChEBI" id="CHEBI:58017"/>
        <dbReference type="ChEBI" id="CHEBI:58053"/>
        <dbReference type="EC" id="2.4.2.8"/>
    </reaction>
</comment>
<dbReference type="Pfam" id="PF00156">
    <property type="entry name" value="Pribosyltran"/>
    <property type="match status" value="1"/>
</dbReference>
<accession>A0A5S6QSU2</accession>
<dbReference type="Proteomes" id="UP000046395">
    <property type="component" value="Unassembled WGS sequence"/>
</dbReference>
<dbReference type="GO" id="GO:0000166">
    <property type="term" value="F:nucleotide binding"/>
    <property type="evidence" value="ECO:0007669"/>
    <property type="project" value="UniProtKB-KW"/>
</dbReference>
<evidence type="ECO:0000256" key="9">
    <source>
        <dbReference type="ARBA" id="ARBA00022723"/>
    </source>
</evidence>
<comment type="subcellular location">
    <subcellularLocation>
        <location evidence="2 13">Cytoplasm</location>
    </subcellularLocation>
</comment>
<dbReference type="GO" id="GO:0004422">
    <property type="term" value="F:hypoxanthine phosphoribosyltransferase activity"/>
    <property type="evidence" value="ECO:0007669"/>
    <property type="project" value="InterPro"/>
</dbReference>
<evidence type="ECO:0000256" key="2">
    <source>
        <dbReference type="ARBA" id="ARBA00004496"/>
    </source>
</evidence>
<keyword evidence="10 13" id="KW-0660">Purine salvage</keyword>
<evidence type="ECO:0000259" key="14">
    <source>
        <dbReference type="Pfam" id="PF00156"/>
    </source>
</evidence>